<reference evidence="2 3" key="1">
    <citation type="journal article" date="2010" name="Syst. Appl. Microbiol.">
        <title>Four new species of Chryseobacterium from the rhizosphere of coastal sand dune plants, Chryseobacterium elymi sp. nov., Chryseobacterium hagamense sp. nov., Chryseobacterium lathyri sp. nov. and Chryseobacterium rhizosphaerae sp. nov.</title>
        <authorList>
            <person name="Cho S.H."/>
            <person name="Lee K.S."/>
            <person name="Shin D.S."/>
            <person name="Han J.H."/>
            <person name="Park K.S."/>
            <person name="Lee C.H."/>
            <person name="Park K.H."/>
            <person name="Kim S.B."/>
        </authorList>
    </citation>
    <scope>NUCLEOTIDE SEQUENCE [LARGE SCALE GENOMIC DNA]</scope>
    <source>
        <strain evidence="2 3">KCTC 22548</strain>
    </source>
</reference>
<gene>
    <name evidence="2" type="ORF">DRF57_09050</name>
</gene>
<dbReference type="Gene3D" id="3.40.50.300">
    <property type="entry name" value="P-loop containing nucleotide triphosphate hydrolases"/>
    <property type="match status" value="1"/>
</dbReference>
<dbReference type="SUPFAM" id="SSF52540">
    <property type="entry name" value="P-loop containing nucleoside triphosphate hydrolases"/>
    <property type="match status" value="1"/>
</dbReference>
<keyword evidence="3" id="KW-1185">Reference proteome</keyword>
<proteinExistence type="predicted"/>
<accession>A0ABX9IN57</accession>
<dbReference type="InterPro" id="IPR027417">
    <property type="entry name" value="P-loop_NTPase"/>
</dbReference>
<comment type="caution">
    <text evidence="2">The sequence shown here is derived from an EMBL/GenBank/DDBJ whole genome shotgun (WGS) entry which is preliminary data.</text>
</comment>
<dbReference type="EMBL" id="QNUF01000008">
    <property type="protein sequence ID" value="REC75904.1"/>
    <property type="molecule type" value="Genomic_DNA"/>
</dbReference>
<dbReference type="NCBIfam" id="TIGR04435">
    <property type="entry name" value="restrict_AAA_1"/>
    <property type="match status" value="1"/>
</dbReference>
<dbReference type="RefSeq" id="WP_115918111.1">
    <property type="nucleotide sequence ID" value="NZ_BJYH01000010.1"/>
</dbReference>
<feature type="domain" description="ATPase AAA-type core" evidence="1">
    <location>
        <begin position="333"/>
        <end position="440"/>
    </location>
</feature>
<protein>
    <recommendedName>
        <fullName evidence="1">ATPase AAA-type core domain-containing protein</fullName>
    </recommendedName>
</protein>
<dbReference type="InterPro" id="IPR003959">
    <property type="entry name" value="ATPase_AAA_core"/>
</dbReference>
<organism evidence="2 3">
    <name type="scientific">Chryseobacterium rhizosphaerae</name>
    <dbReference type="NCBI Taxonomy" id="395937"/>
    <lineage>
        <taxon>Bacteria</taxon>
        <taxon>Pseudomonadati</taxon>
        <taxon>Bacteroidota</taxon>
        <taxon>Flavobacteriia</taxon>
        <taxon>Flavobacteriales</taxon>
        <taxon>Weeksellaceae</taxon>
        <taxon>Chryseobacterium group</taxon>
        <taxon>Chryseobacterium</taxon>
    </lineage>
</organism>
<dbReference type="PANTHER" id="PTHR32182:SF25">
    <property type="entry name" value="SLR1056 PROTEIN"/>
    <property type="match status" value="1"/>
</dbReference>
<evidence type="ECO:0000313" key="2">
    <source>
        <dbReference type="EMBL" id="REC75904.1"/>
    </source>
</evidence>
<dbReference type="PANTHER" id="PTHR32182">
    <property type="entry name" value="DNA REPLICATION AND REPAIR PROTEIN RECF"/>
    <property type="match status" value="1"/>
</dbReference>
<dbReference type="InterPro" id="IPR030974">
    <property type="entry name" value="Restrict_AAA"/>
</dbReference>
<sequence>MKLRRLQIFDIEYKPLMKGVDIFFTKSTNDSINVNCLVGVNGSGKSQLLELISEIFLFLDKVYRKQGILSKKINSPFAFKIEYEITINEILYLVSFECEKIHTKPKDILFEIIQEDIPGLVIDTSEIVNYLPNKVIGYTSGDNETLSLPFEWYYDEYADFTGKRARFPEKYKEFNDYDPVLYFMNYNTNLGITISNLIFDDGNDALKLVKDIVRVEKLISFRITIQTNQKMAPGYKPKGGPDAGIKLTEELENWIDKLIKCCKYAVQDENDKKFKRWILDYELDPITIDLFKIHFSSALELYTAFYKLELLNNLIIKDEIVKDIKRARDERLNTALQLVPKLPTVPDEEKVLRYSELKLMLKNGTTVDYLSLSDGEHQFLNVFGTILMMINQENCLFLLDEPETHFNPKWRRIFISTLKEMTIGKIQDMIVTTHSPFVVSDCKNESVFIFERDGDCLRITNPPKETYGASFDNILDMAFDIKIPISRDSLKEIDELRKYQNPDVIKEKLNNFGESDEKLNLMNRIIMLNFGKEK</sequence>
<dbReference type="Pfam" id="PF13304">
    <property type="entry name" value="AAA_21"/>
    <property type="match status" value="1"/>
</dbReference>
<evidence type="ECO:0000259" key="1">
    <source>
        <dbReference type="Pfam" id="PF13304"/>
    </source>
</evidence>
<name>A0ABX9IN57_9FLAO</name>
<dbReference type="Proteomes" id="UP000256491">
    <property type="component" value="Unassembled WGS sequence"/>
</dbReference>
<evidence type="ECO:0000313" key="3">
    <source>
        <dbReference type="Proteomes" id="UP000256491"/>
    </source>
</evidence>